<comment type="caution">
    <text evidence="2">The sequence shown here is derived from an EMBL/GenBank/DDBJ whole genome shotgun (WGS) entry which is preliminary data.</text>
</comment>
<feature type="transmembrane region" description="Helical" evidence="1">
    <location>
        <begin position="231"/>
        <end position="252"/>
    </location>
</feature>
<dbReference type="RefSeq" id="WP_212991092.1">
    <property type="nucleotide sequence ID" value="NZ_BAABEA010000002.1"/>
</dbReference>
<protein>
    <submittedName>
        <fullName evidence="2">Uncharacterized protein</fullName>
    </submittedName>
</protein>
<sequence>MTAPLEIQYRRLLAVYPSAHRRAYEEEMVGVLMEGAEPGQRRPALGEAADLLRAGILARLGRGAQALRTSAWRDAAAVAGLIGAVLLTAIACRRLIFGLLYARESGDPMRAFGVDGGLLIDVAARSVAWLAVVVAVLLAARRTATALAVVAVLVEITAVAVWLPSQEFRAIRMSWALALALLTVALLVLSRHGRPAVAILGRRGGAVLTGGLVLAAVSALLLPLWPTPPQILGLVTVPDALLLAAGAMLLAGLQRIPAGIRRRILVLLAPLLAVPVAQRQLEQAIDITFARSVTPGIVVVDVLMMAGVPLLAFALAAAALHLREGITVTVTRTPEQAA</sequence>
<reference evidence="2" key="1">
    <citation type="submission" date="2021-03" db="EMBL/GenBank/DDBJ databases">
        <title>Whole genome shotgun sequence of Actinoplanes auranticolor NBRC 12245.</title>
        <authorList>
            <person name="Komaki H."/>
            <person name="Tamura T."/>
        </authorList>
    </citation>
    <scope>NUCLEOTIDE SEQUENCE</scope>
    <source>
        <strain evidence="2">NBRC 12245</strain>
    </source>
</reference>
<gene>
    <name evidence="2" type="ORF">Aau02nite_51430</name>
</gene>
<dbReference type="EMBL" id="BOQL01000042">
    <property type="protein sequence ID" value="GIM72527.1"/>
    <property type="molecule type" value="Genomic_DNA"/>
</dbReference>
<keyword evidence="1" id="KW-1133">Transmembrane helix</keyword>
<keyword evidence="1" id="KW-0812">Transmembrane</keyword>
<evidence type="ECO:0000313" key="3">
    <source>
        <dbReference type="Proteomes" id="UP000681340"/>
    </source>
</evidence>
<feature type="transmembrane region" description="Helical" evidence="1">
    <location>
        <begin position="293"/>
        <end position="322"/>
    </location>
</feature>
<accession>A0A919SJ93</accession>
<feature type="transmembrane region" description="Helical" evidence="1">
    <location>
        <begin position="175"/>
        <end position="193"/>
    </location>
</feature>
<feature type="transmembrane region" description="Helical" evidence="1">
    <location>
        <begin position="122"/>
        <end position="139"/>
    </location>
</feature>
<keyword evidence="3" id="KW-1185">Reference proteome</keyword>
<name>A0A919SJ93_9ACTN</name>
<proteinExistence type="predicted"/>
<dbReference type="AlphaFoldDB" id="A0A919SJ93"/>
<dbReference type="Proteomes" id="UP000681340">
    <property type="component" value="Unassembled WGS sequence"/>
</dbReference>
<evidence type="ECO:0000313" key="2">
    <source>
        <dbReference type="EMBL" id="GIM72527.1"/>
    </source>
</evidence>
<feature type="transmembrane region" description="Helical" evidence="1">
    <location>
        <begin position="205"/>
        <end position="225"/>
    </location>
</feature>
<evidence type="ECO:0000256" key="1">
    <source>
        <dbReference type="SAM" id="Phobius"/>
    </source>
</evidence>
<feature type="transmembrane region" description="Helical" evidence="1">
    <location>
        <begin position="146"/>
        <end position="163"/>
    </location>
</feature>
<keyword evidence="1" id="KW-0472">Membrane</keyword>
<feature type="transmembrane region" description="Helical" evidence="1">
    <location>
        <begin position="75"/>
        <end position="102"/>
    </location>
</feature>
<organism evidence="2 3">
    <name type="scientific">Actinoplanes auranticolor</name>
    <dbReference type="NCBI Taxonomy" id="47988"/>
    <lineage>
        <taxon>Bacteria</taxon>
        <taxon>Bacillati</taxon>
        <taxon>Actinomycetota</taxon>
        <taxon>Actinomycetes</taxon>
        <taxon>Micromonosporales</taxon>
        <taxon>Micromonosporaceae</taxon>
        <taxon>Actinoplanes</taxon>
    </lineage>
</organism>